<evidence type="ECO:0000256" key="12">
    <source>
        <dbReference type="ARBA" id="ARBA00023157"/>
    </source>
</evidence>
<evidence type="ECO:0000256" key="8">
    <source>
        <dbReference type="ARBA" id="ARBA00022723"/>
    </source>
</evidence>
<accession>A0A1V6PJK0</accession>
<feature type="chain" id="PRO_5013252166" description="CFEM domain-containing protein" evidence="17">
    <location>
        <begin position="19"/>
        <end position="222"/>
    </location>
</feature>
<keyword evidence="20" id="KW-1185">Reference proteome</keyword>
<organism evidence="19 20">
    <name type="scientific">Penicillium decumbens</name>
    <dbReference type="NCBI Taxonomy" id="69771"/>
    <lineage>
        <taxon>Eukaryota</taxon>
        <taxon>Fungi</taxon>
        <taxon>Dikarya</taxon>
        <taxon>Ascomycota</taxon>
        <taxon>Pezizomycotina</taxon>
        <taxon>Eurotiomycetes</taxon>
        <taxon>Eurotiomycetidae</taxon>
        <taxon>Eurotiales</taxon>
        <taxon>Aspergillaceae</taxon>
        <taxon>Penicillium</taxon>
    </lineage>
</organism>
<evidence type="ECO:0000259" key="18">
    <source>
        <dbReference type="PROSITE" id="PS52012"/>
    </source>
</evidence>
<protein>
    <recommendedName>
        <fullName evidence="18">CFEM domain-containing protein</fullName>
    </recommendedName>
</protein>
<dbReference type="EMBL" id="MDYL01000004">
    <property type="protein sequence ID" value="OQD76706.1"/>
    <property type="molecule type" value="Genomic_DNA"/>
</dbReference>
<feature type="region of interest" description="Disordered" evidence="16">
    <location>
        <begin position="92"/>
        <end position="191"/>
    </location>
</feature>
<evidence type="ECO:0000256" key="16">
    <source>
        <dbReference type="SAM" id="MobiDB-lite"/>
    </source>
</evidence>
<keyword evidence="11" id="KW-0472">Membrane</keyword>
<feature type="domain" description="CFEM" evidence="18">
    <location>
        <begin position="1"/>
        <end position="110"/>
    </location>
</feature>
<keyword evidence="13" id="KW-0325">Glycoprotein</keyword>
<evidence type="ECO:0000256" key="10">
    <source>
        <dbReference type="ARBA" id="ARBA00023004"/>
    </source>
</evidence>
<keyword evidence="14" id="KW-0449">Lipoprotein</keyword>
<proteinExistence type="inferred from homology"/>
<dbReference type="STRING" id="69771.A0A1V6PJK0"/>
<dbReference type="OMA" id="HCQKPEL"/>
<evidence type="ECO:0000256" key="3">
    <source>
        <dbReference type="ARBA" id="ARBA00010031"/>
    </source>
</evidence>
<dbReference type="InterPro" id="IPR008427">
    <property type="entry name" value="Extracellular_membr_CFEM_dom"/>
</dbReference>
<keyword evidence="9 17" id="KW-0732">Signal</keyword>
<evidence type="ECO:0000256" key="1">
    <source>
        <dbReference type="ARBA" id="ARBA00004609"/>
    </source>
</evidence>
<evidence type="ECO:0000256" key="11">
    <source>
        <dbReference type="ARBA" id="ARBA00023136"/>
    </source>
</evidence>
<feature type="disulfide bond" evidence="15">
    <location>
        <begin position="50"/>
        <end position="83"/>
    </location>
</feature>
<comment type="subcellular location">
    <subcellularLocation>
        <location evidence="1">Cell membrane</location>
        <topology evidence="1">Lipid-anchor</topology>
        <topology evidence="1">GPI-anchor</topology>
    </subcellularLocation>
    <subcellularLocation>
        <location evidence="2">Secreted</location>
    </subcellularLocation>
</comment>
<dbReference type="SMART" id="SM00747">
    <property type="entry name" value="CFEM"/>
    <property type="match status" value="1"/>
</dbReference>
<evidence type="ECO:0000256" key="5">
    <source>
        <dbReference type="ARBA" id="ARBA00022525"/>
    </source>
</evidence>
<sequence>MQFSTALIALVAAGLANAQLPNVPACSLNCFVSALTSDGCSTLTDFACHCQKPALVSTITPCVQKACPVADQISVSSVVVAQCSSAGHPISVPSIEPTTAAGTTTTESSSTPAETSATATATETGNTSTSTSTVESFSASATGSSSSSASMTATSSSPVGSSSASAGGSGSTPGGTSTPLVTQTGSSSAATTSPAFNGAVGIKGNMACAAAIAAAAAAAYVL</sequence>
<feature type="binding site" description="axial binding residue" evidence="15">
    <location>
        <position position="45"/>
    </location>
    <ligand>
        <name>heme</name>
        <dbReference type="ChEBI" id="CHEBI:30413"/>
    </ligand>
    <ligandPart>
        <name>Fe</name>
        <dbReference type="ChEBI" id="CHEBI:18248"/>
    </ligandPart>
</feature>
<keyword evidence="6 15" id="KW-0349">Heme</keyword>
<gene>
    <name evidence="19" type="ORF">PENDEC_c004G00793</name>
</gene>
<keyword evidence="12 15" id="KW-1015">Disulfide bond</keyword>
<name>A0A1V6PJK0_PENDC</name>
<dbReference type="InterPro" id="IPR051735">
    <property type="entry name" value="CFEM_domain"/>
</dbReference>
<evidence type="ECO:0000313" key="20">
    <source>
        <dbReference type="Proteomes" id="UP000191522"/>
    </source>
</evidence>
<evidence type="ECO:0000256" key="7">
    <source>
        <dbReference type="ARBA" id="ARBA00022622"/>
    </source>
</evidence>
<feature type="signal peptide" evidence="17">
    <location>
        <begin position="1"/>
        <end position="18"/>
    </location>
</feature>
<dbReference type="GO" id="GO:0046872">
    <property type="term" value="F:metal ion binding"/>
    <property type="evidence" value="ECO:0007669"/>
    <property type="project" value="UniProtKB-UniRule"/>
</dbReference>
<evidence type="ECO:0000256" key="15">
    <source>
        <dbReference type="PROSITE-ProRule" id="PRU01356"/>
    </source>
</evidence>
<dbReference type="GO" id="GO:0005886">
    <property type="term" value="C:plasma membrane"/>
    <property type="evidence" value="ECO:0007669"/>
    <property type="project" value="UniProtKB-SubCell"/>
</dbReference>
<feature type="compositionally biased region" description="Low complexity" evidence="16">
    <location>
        <begin position="174"/>
        <end position="191"/>
    </location>
</feature>
<dbReference type="OrthoDB" id="3767534at2759"/>
<keyword evidence="8 15" id="KW-0479">Metal-binding</keyword>
<keyword evidence="5" id="KW-0964">Secreted</keyword>
<evidence type="ECO:0000256" key="2">
    <source>
        <dbReference type="ARBA" id="ARBA00004613"/>
    </source>
</evidence>
<evidence type="ECO:0000256" key="9">
    <source>
        <dbReference type="ARBA" id="ARBA00022729"/>
    </source>
</evidence>
<evidence type="ECO:0000256" key="14">
    <source>
        <dbReference type="ARBA" id="ARBA00023288"/>
    </source>
</evidence>
<comment type="similarity">
    <text evidence="3">Belongs to the RBT5 family.</text>
</comment>
<dbReference type="PANTHER" id="PTHR37928">
    <property type="entry name" value="CFEM DOMAIN PROTEIN (AFU_ORTHOLOGUE AFUA_6G14090)"/>
    <property type="match status" value="1"/>
</dbReference>
<comment type="caution">
    <text evidence="15">Lacks conserved residue(s) required for the propagation of feature annotation.</text>
</comment>
<keyword evidence="4" id="KW-1003">Cell membrane</keyword>
<feature type="compositionally biased region" description="Low complexity" evidence="16">
    <location>
        <begin position="98"/>
        <end position="166"/>
    </location>
</feature>
<evidence type="ECO:0000256" key="13">
    <source>
        <dbReference type="ARBA" id="ARBA00023180"/>
    </source>
</evidence>
<evidence type="ECO:0000256" key="17">
    <source>
        <dbReference type="SAM" id="SignalP"/>
    </source>
</evidence>
<evidence type="ECO:0000256" key="4">
    <source>
        <dbReference type="ARBA" id="ARBA00022475"/>
    </source>
</evidence>
<dbReference type="Pfam" id="PF05730">
    <property type="entry name" value="CFEM"/>
    <property type="match status" value="1"/>
</dbReference>
<dbReference type="AlphaFoldDB" id="A0A1V6PJK0"/>
<reference evidence="20" key="1">
    <citation type="journal article" date="2017" name="Nat. Microbiol.">
        <title>Global analysis of biosynthetic gene clusters reveals vast potential of secondary metabolite production in Penicillium species.</title>
        <authorList>
            <person name="Nielsen J.C."/>
            <person name="Grijseels S."/>
            <person name="Prigent S."/>
            <person name="Ji B."/>
            <person name="Dainat J."/>
            <person name="Nielsen K.F."/>
            <person name="Frisvad J.C."/>
            <person name="Workman M."/>
            <person name="Nielsen J."/>
        </authorList>
    </citation>
    <scope>NUCLEOTIDE SEQUENCE [LARGE SCALE GENOMIC DNA]</scope>
    <source>
        <strain evidence="20">IBT 11843</strain>
    </source>
</reference>
<comment type="caution">
    <text evidence="19">The sequence shown here is derived from an EMBL/GenBank/DDBJ whole genome shotgun (WGS) entry which is preliminary data.</text>
</comment>
<evidence type="ECO:0000256" key="6">
    <source>
        <dbReference type="ARBA" id="ARBA00022617"/>
    </source>
</evidence>
<dbReference type="GO" id="GO:0098552">
    <property type="term" value="C:side of membrane"/>
    <property type="evidence" value="ECO:0007669"/>
    <property type="project" value="UniProtKB-KW"/>
</dbReference>
<dbReference type="PROSITE" id="PS52012">
    <property type="entry name" value="CFEM"/>
    <property type="match status" value="1"/>
</dbReference>
<dbReference type="PANTHER" id="PTHR37928:SF2">
    <property type="entry name" value="GPI ANCHORED CFEM DOMAIN PROTEIN (AFU_ORTHOLOGUE AFUA_6G10580)"/>
    <property type="match status" value="1"/>
</dbReference>
<keyword evidence="10 15" id="KW-0408">Iron</keyword>
<dbReference type="Proteomes" id="UP000191522">
    <property type="component" value="Unassembled WGS sequence"/>
</dbReference>
<dbReference type="GO" id="GO:0005576">
    <property type="term" value="C:extracellular region"/>
    <property type="evidence" value="ECO:0007669"/>
    <property type="project" value="UniProtKB-SubCell"/>
</dbReference>
<evidence type="ECO:0000313" key="19">
    <source>
        <dbReference type="EMBL" id="OQD76706.1"/>
    </source>
</evidence>
<keyword evidence="7" id="KW-0336">GPI-anchor</keyword>